<protein>
    <submittedName>
        <fullName evidence="3">Tetratricopeptide repeat protein</fullName>
    </submittedName>
</protein>
<feature type="domain" description="HTH cro/C1-type" evidence="2">
    <location>
        <begin position="10"/>
        <end position="62"/>
    </location>
</feature>
<evidence type="ECO:0000313" key="3">
    <source>
        <dbReference type="EMBL" id="TCS95460.1"/>
    </source>
</evidence>
<reference evidence="3 4" key="1">
    <citation type="submission" date="2019-03" db="EMBL/GenBank/DDBJ databases">
        <title>Genomic Encyclopedia of Type Strains, Phase IV (KMG-IV): sequencing the most valuable type-strain genomes for metagenomic binning, comparative biology and taxonomic classification.</title>
        <authorList>
            <person name="Goeker M."/>
        </authorList>
    </citation>
    <scope>NUCLEOTIDE SEQUENCE [LARGE SCALE GENOMIC DNA]</scope>
    <source>
        <strain evidence="3 4">DSM 45707</strain>
    </source>
</reference>
<feature type="repeat" description="TPR" evidence="1">
    <location>
        <begin position="310"/>
        <end position="343"/>
    </location>
</feature>
<sequence length="369" mass="43430">MDFIKLGQFIRKIRKERGMTLDDLCDDYIPRSTLSSIERGQTQNSTKVRYILKKLDIQISDLTEREKKEAEDRQLELMIIENQINSDPKKALKRLSELPTEYEGPLLDFLKGMCYYRSKQIDKSVKLFSKSLEKLEKSIDPDQANLKSSCLNYLSIVEFQYYNNKEKALRYIDDALNHFELNNKRRYLHTNLLINKAIYLRSLGRAEEALKALDEIEFQSFDINIETVISLYDLRAKLKWKIQLYDEAASYAKQGLEIARINYNYERQVELYNTLSDIYTEKGSLDHAKKCLLAAIDLKDKISRRHWLLLNSYLKLGIVFFNQKKYDLSITILEKAKEIADNSNDMVKYTQILLYIGKNFLSQSKKKKL</sequence>
<dbReference type="AlphaFoldDB" id="A0A4R3L8S3"/>
<dbReference type="Pfam" id="PF01381">
    <property type="entry name" value="HTH_3"/>
    <property type="match status" value="1"/>
</dbReference>
<dbReference type="Gene3D" id="1.25.40.10">
    <property type="entry name" value="Tetratricopeptide repeat domain"/>
    <property type="match status" value="2"/>
</dbReference>
<name>A0A4R3L8S3_9BACL</name>
<dbReference type="EMBL" id="SMAG01000002">
    <property type="protein sequence ID" value="TCS95460.1"/>
    <property type="molecule type" value="Genomic_DNA"/>
</dbReference>
<dbReference type="GO" id="GO:0003677">
    <property type="term" value="F:DNA binding"/>
    <property type="evidence" value="ECO:0007669"/>
    <property type="project" value="InterPro"/>
</dbReference>
<dbReference type="PROSITE" id="PS50005">
    <property type="entry name" value="TPR"/>
    <property type="match status" value="1"/>
</dbReference>
<dbReference type="SMART" id="SM00028">
    <property type="entry name" value="TPR"/>
    <property type="match status" value="4"/>
</dbReference>
<keyword evidence="4" id="KW-1185">Reference proteome</keyword>
<dbReference type="Proteomes" id="UP000294937">
    <property type="component" value="Unassembled WGS sequence"/>
</dbReference>
<dbReference type="SMART" id="SM00530">
    <property type="entry name" value="HTH_XRE"/>
    <property type="match status" value="1"/>
</dbReference>
<evidence type="ECO:0000259" key="2">
    <source>
        <dbReference type="PROSITE" id="PS50943"/>
    </source>
</evidence>
<proteinExistence type="predicted"/>
<dbReference type="InterPro" id="IPR010982">
    <property type="entry name" value="Lambda_DNA-bd_dom_sf"/>
</dbReference>
<dbReference type="InterPro" id="IPR011990">
    <property type="entry name" value="TPR-like_helical_dom_sf"/>
</dbReference>
<gene>
    <name evidence="3" type="ORF">EDD58_10230</name>
</gene>
<dbReference type="OrthoDB" id="2986817at2"/>
<dbReference type="PROSITE" id="PS50943">
    <property type="entry name" value="HTH_CROC1"/>
    <property type="match status" value="1"/>
</dbReference>
<dbReference type="CDD" id="cd00093">
    <property type="entry name" value="HTH_XRE"/>
    <property type="match status" value="1"/>
</dbReference>
<accession>A0A4R3L8S3</accession>
<dbReference type="SUPFAM" id="SSF48452">
    <property type="entry name" value="TPR-like"/>
    <property type="match status" value="2"/>
</dbReference>
<dbReference type="SUPFAM" id="SSF47413">
    <property type="entry name" value="lambda repressor-like DNA-binding domains"/>
    <property type="match status" value="1"/>
</dbReference>
<dbReference type="RefSeq" id="WP_131923466.1">
    <property type="nucleotide sequence ID" value="NZ_SMAG01000002.1"/>
</dbReference>
<dbReference type="Pfam" id="PF13181">
    <property type="entry name" value="TPR_8"/>
    <property type="match status" value="2"/>
</dbReference>
<dbReference type="InterPro" id="IPR019734">
    <property type="entry name" value="TPR_rpt"/>
</dbReference>
<organism evidence="3 4">
    <name type="scientific">Hazenella coriacea</name>
    <dbReference type="NCBI Taxonomy" id="1179467"/>
    <lineage>
        <taxon>Bacteria</taxon>
        <taxon>Bacillati</taxon>
        <taxon>Bacillota</taxon>
        <taxon>Bacilli</taxon>
        <taxon>Bacillales</taxon>
        <taxon>Thermoactinomycetaceae</taxon>
        <taxon>Hazenella</taxon>
    </lineage>
</organism>
<keyword evidence="1" id="KW-0802">TPR repeat</keyword>
<comment type="caution">
    <text evidence="3">The sequence shown here is derived from an EMBL/GenBank/DDBJ whole genome shotgun (WGS) entry which is preliminary data.</text>
</comment>
<dbReference type="InterPro" id="IPR001387">
    <property type="entry name" value="Cro/C1-type_HTH"/>
</dbReference>
<evidence type="ECO:0000256" key="1">
    <source>
        <dbReference type="PROSITE-ProRule" id="PRU00339"/>
    </source>
</evidence>
<dbReference type="Gene3D" id="1.10.260.40">
    <property type="entry name" value="lambda repressor-like DNA-binding domains"/>
    <property type="match status" value="1"/>
</dbReference>
<evidence type="ECO:0000313" key="4">
    <source>
        <dbReference type="Proteomes" id="UP000294937"/>
    </source>
</evidence>